<dbReference type="SUPFAM" id="SSF50494">
    <property type="entry name" value="Trypsin-like serine proteases"/>
    <property type="match status" value="1"/>
</dbReference>
<dbReference type="InterPro" id="IPR043504">
    <property type="entry name" value="Peptidase_S1_PA_chymotrypsin"/>
</dbReference>
<dbReference type="eggNOG" id="COG3591">
    <property type="taxonomic scope" value="Bacteria"/>
</dbReference>
<dbReference type="AlphaFoldDB" id="A3V5H3"/>
<dbReference type="PROSITE" id="PS00134">
    <property type="entry name" value="TRYPSIN_HIS"/>
    <property type="match status" value="1"/>
</dbReference>
<dbReference type="Pfam" id="PF00089">
    <property type="entry name" value="Trypsin"/>
    <property type="match status" value="1"/>
</dbReference>
<dbReference type="InterPro" id="IPR018114">
    <property type="entry name" value="TRYPSIN_HIS"/>
</dbReference>
<dbReference type="InterPro" id="IPR001254">
    <property type="entry name" value="Trypsin_dom"/>
</dbReference>
<dbReference type="GO" id="GO:0004252">
    <property type="term" value="F:serine-type endopeptidase activity"/>
    <property type="evidence" value="ECO:0007669"/>
    <property type="project" value="InterPro"/>
</dbReference>
<evidence type="ECO:0000313" key="4">
    <source>
        <dbReference type="Proteomes" id="UP000004507"/>
    </source>
</evidence>
<sequence length="279" mass="29374">MQTCGSWTEHGMRHFIATVCTVLMAGVAAAQETGLVTLQTRQDSAGWEAVGRLDIAGKGFCTAALIREKLILTAAHCLYDKDGSVVAADRFSFRAGLRDGRAAATRGVTRAVAHPDYIHTGGVTRPAAVAMDIAVLELDLPIRETRLRPYLIAQRPLSGDEVGVVSYGRGREDAPSLQEVCNVLGHQTGVIIMTCDVDYGSSGSPVFIMHQGETRIASVVSAMAEVGGEKVALGTSLEGPLNALMAHLASQAPVRPGGSQRVMTSGARNDTGAKFVTVD</sequence>
<keyword evidence="1" id="KW-0732">Signal</keyword>
<evidence type="ECO:0000313" key="3">
    <source>
        <dbReference type="EMBL" id="EAQ06891.1"/>
    </source>
</evidence>
<dbReference type="InterPro" id="IPR001314">
    <property type="entry name" value="Peptidase_S1A"/>
</dbReference>
<dbReference type="PRINTS" id="PR00722">
    <property type="entry name" value="CHYMOTRYPSIN"/>
</dbReference>
<dbReference type="MEROPS" id="S01.260"/>
<dbReference type="InterPro" id="IPR050966">
    <property type="entry name" value="Glutamyl_endopeptidase"/>
</dbReference>
<dbReference type="HOGENOM" id="CLU_071546_1_0_5"/>
<dbReference type="InterPro" id="IPR009003">
    <property type="entry name" value="Peptidase_S1_PA"/>
</dbReference>
<accession>A3V5H3</accession>
<gene>
    <name evidence="3" type="ORF">SKA53_15126</name>
</gene>
<dbReference type="PANTHER" id="PTHR15462:SF8">
    <property type="entry name" value="SERINE PROTEASE"/>
    <property type="match status" value="1"/>
</dbReference>
<evidence type="ECO:0000256" key="1">
    <source>
        <dbReference type="ARBA" id="ARBA00022729"/>
    </source>
</evidence>
<proteinExistence type="predicted"/>
<protein>
    <submittedName>
        <fullName evidence="3">Trypsin domain protein</fullName>
    </submittedName>
</protein>
<dbReference type="Gene3D" id="2.40.10.10">
    <property type="entry name" value="Trypsin-like serine proteases"/>
    <property type="match status" value="2"/>
</dbReference>
<dbReference type="EMBL" id="AAMS01000004">
    <property type="protein sequence ID" value="EAQ06891.1"/>
    <property type="molecule type" value="Genomic_DNA"/>
</dbReference>
<dbReference type="Proteomes" id="UP000004507">
    <property type="component" value="Unassembled WGS sequence"/>
</dbReference>
<dbReference type="STRING" id="314232.SKA53_15126"/>
<comment type="caution">
    <text evidence="3">The sequence shown here is derived from an EMBL/GenBank/DDBJ whole genome shotgun (WGS) entry which is preliminary data.</text>
</comment>
<dbReference type="GO" id="GO:0006508">
    <property type="term" value="P:proteolysis"/>
    <property type="evidence" value="ECO:0007669"/>
    <property type="project" value="InterPro"/>
</dbReference>
<organism evidence="3 4">
    <name type="scientific">Yoonia vestfoldensis SKA53</name>
    <dbReference type="NCBI Taxonomy" id="314232"/>
    <lineage>
        <taxon>Bacteria</taxon>
        <taxon>Pseudomonadati</taxon>
        <taxon>Pseudomonadota</taxon>
        <taxon>Alphaproteobacteria</taxon>
        <taxon>Rhodobacterales</taxon>
        <taxon>Paracoccaceae</taxon>
        <taxon>Yoonia</taxon>
    </lineage>
</organism>
<dbReference type="PROSITE" id="PS50240">
    <property type="entry name" value="TRYPSIN_DOM"/>
    <property type="match status" value="1"/>
</dbReference>
<dbReference type="PANTHER" id="PTHR15462">
    <property type="entry name" value="SERINE PROTEASE"/>
    <property type="match status" value="1"/>
</dbReference>
<feature type="domain" description="Peptidase S1" evidence="2">
    <location>
        <begin position="23"/>
        <end position="279"/>
    </location>
</feature>
<keyword evidence="4" id="KW-1185">Reference proteome</keyword>
<name>A3V5H3_9RHOB</name>
<reference evidence="3 4" key="1">
    <citation type="submission" date="2006-01" db="EMBL/GenBank/DDBJ databases">
        <authorList>
            <person name="Hagstrom A."/>
            <person name="Ferriera S."/>
            <person name="Johnson J."/>
            <person name="Kravitz S."/>
            <person name="Halpern A."/>
            <person name="Remington K."/>
            <person name="Beeson K."/>
            <person name="Tran B."/>
            <person name="Rogers Y.-H."/>
            <person name="Friedman R."/>
            <person name="Venter J.C."/>
        </authorList>
    </citation>
    <scope>NUCLEOTIDE SEQUENCE [LARGE SCALE GENOMIC DNA]</scope>
    <source>
        <strain evidence="3 4">SKA53</strain>
    </source>
</reference>
<evidence type="ECO:0000259" key="2">
    <source>
        <dbReference type="PROSITE" id="PS50240"/>
    </source>
</evidence>